<evidence type="ECO:0000313" key="2">
    <source>
        <dbReference type="Proteomes" id="UP000017248"/>
    </source>
</evidence>
<accession>U6F4E2</accession>
<dbReference type="Gene3D" id="3.40.50.300">
    <property type="entry name" value="P-loop containing nucleotide triphosphate hydrolases"/>
    <property type="match status" value="1"/>
</dbReference>
<dbReference type="Proteomes" id="UP000017248">
    <property type="component" value="Unassembled WGS sequence"/>
</dbReference>
<keyword evidence="2" id="KW-1185">Reference proteome</keyword>
<dbReference type="SUPFAM" id="SSF52540">
    <property type="entry name" value="P-loop containing nucleoside triphosphate hydrolases"/>
    <property type="match status" value="1"/>
</dbReference>
<gene>
    <name evidence="1" type="ORF">LHCIRMBIA951_00651</name>
</gene>
<sequence>MGQKHTVKIYKMVTRNSIEEKIISLQHKKADLAKIILDNDGMAQATMNRESLLKILK</sequence>
<dbReference type="InterPro" id="IPR027417">
    <property type="entry name" value="P-loop_NTPase"/>
</dbReference>
<name>U6F4E2_LACHE</name>
<keyword evidence="1" id="KW-0547">Nucleotide-binding</keyword>
<dbReference type="AlphaFoldDB" id="U6F4E2"/>
<keyword evidence="1" id="KW-0067">ATP-binding</keyword>
<protein>
    <submittedName>
        <fullName evidence="1">SNF2/helicase domain protein</fullName>
        <ecNumber evidence="1">3.6.-.-</ecNumber>
    </submittedName>
</protein>
<keyword evidence="1" id="KW-0347">Helicase</keyword>
<proteinExistence type="predicted"/>
<dbReference type="EC" id="3.6.-.-" evidence="1"/>
<dbReference type="EMBL" id="CBUK010000015">
    <property type="protein sequence ID" value="CDI57515.1"/>
    <property type="molecule type" value="Genomic_DNA"/>
</dbReference>
<dbReference type="GO" id="GO:0004386">
    <property type="term" value="F:helicase activity"/>
    <property type="evidence" value="ECO:0007669"/>
    <property type="project" value="UniProtKB-KW"/>
</dbReference>
<organism evidence="1 2">
    <name type="scientific">Lactobacillus helveticus CIRM-BIA 951</name>
    <dbReference type="NCBI Taxonomy" id="1226334"/>
    <lineage>
        <taxon>Bacteria</taxon>
        <taxon>Bacillati</taxon>
        <taxon>Bacillota</taxon>
        <taxon>Bacilli</taxon>
        <taxon>Lactobacillales</taxon>
        <taxon>Lactobacillaceae</taxon>
        <taxon>Lactobacillus</taxon>
    </lineage>
</organism>
<dbReference type="GO" id="GO:0016787">
    <property type="term" value="F:hydrolase activity"/>
    <property type="evidence" value="ECO:0007669"/>
    <property type="project" value="UniProtKB-KW"/>
</dbReference>
<dbReference type="HOGENOM" id="CLU_2990996_0_0_9"/>
<comment type="caution">
    <text evidence="1">The sequence shown here is derived from an EMBL/GenBank/DDBJ whole genome shotgun (WGS) entry which is preliminary data.</text>
</comment>
<evidence type="ECO:0000313" key="1">
    <source>
        <dbReference type="EMBL" id="CDI57515.1"/>
    </source>
</evidence>
<reference evidence="1" key="1">
    <citation type="submission" date="2013-09" db="EMBL/GenBank/DDBJ databases">
        <title>Draft Genome Sequence of five Lactobacillus helveticus strains CIRM-BIA 101T, 103, 104, 951 and 953 isolated from milk product.</title>
        <authorList>
            <person name="Valence F."/>
            <person name="Chuat V."/>
            <person name="Ma L."/>
            <person name="Creno S."/>
            <person name="Falentin H."/>
            <person name="Lortal S."/>
            <person name="Bizet C."/>
            <person name="Clermont D."/>
            <person name="Loux V."/>
            <person name="Bouchier C."/>
            <person name="Cousin S."/>
        </authorList>
    </citation>
    <scope>NUCLEOTIDE SEQUENCE [LARGE SCALE GENOMIC DNA]</scope>
    <source>
        <strain evidence="1">CIRM-BIA 951</strain>
    </source>
</reference>
<keyword evidence="1" id="KW-0378">Hydrolase</keyword>